<dbReference type="PANTHER" id="PTHR42825:SF2">
    <property type="entry name" value="BRANCHED-CHAIN-AMINO-ACID AMINOTRANSFERASE 3, CHLOROPLASTIC-RELATED"/>
    <property type="match status" value="1"/>
</dbReference>
<evidence type="ECO:0000313" key="17">
    <source>
        <dbReference type="Proteomes" id="UP001055149"/>
    </source>
</evidence>
<comment type="pathway">
    <text evidence="2 15">Amino-acid biosynthesis; L-isoleucine biosynthesis; L-isoleucine from 2-oxobutanoate: step 4/4.</text>
</comment>
<reference evidence="16" key="1">
    <citation type="journal article" date="2022" name="Int. J. Syst. Evol. Microbiol.">
        <title>A novel species of lactic acid bacteria, Ligilactobacillus pabuli sp. nov., isolated from alfalfa silage.</title>
        <authorList>
            <person name="Tohno M."/>
            <person name="Tanizawa Y."/>
            <person name="Sawada H."/>
            <person name="Sakamoto M."/>
            <person name="Ohkuma M."/>
            <person name="Kobayashi H."/>
        </authorList>
    </citation>
    <scope>NUCLEOTIDE SEQUENCE</scope>
    <source>
        <strain evidence="16">AF129</strain>
    </source>
</reference>
<comment type="similarity">
    <text evidence="5 12">Belongs to the class-IV pyridoxal-phosphate-dependent aminotransferase family.</text>
</comment>
<dbReference type="PROSITE" id="PS00770">
    <property type="entry name" value="AA_TRANSFER_CLASS_4"/>
    <property type="match status" value="1"/>
</dbReference>
<dbReference type="PANTHER" id="PTHR42825">
    <property type="entry name" value="AMINO ACID AMINOTRANSFERASE"/>
    <property type="match status" value="1"/>
</dbReference>
<comment type="cofactor">
    <cofactor evidence="1 13">
        <name>pyridoxal 5'-phosphate</name>
        <dbReference type="ChEBI" id="CHEBI:597326"/>
    </cofactor>
</comment>
<dbReference type="InterPro" id="IPR005786">
    <property type="entry name" value="B_amino_transII"/>
</dbReference>
<comment type="catalytic activity">
    <reaction evidence="9 14">
        <text>L-valine + 2-oxoglutarate = 3-methyl-2-oxobutanoate + L-glutamate</text>
        <dbReference type="Rhea" id="RHEA:24813"/>
        <dbReference type="ChEBI" id="CHEBI:11851"/>
        <dbReference type="ChEBI" id="CHEBI:16810"/>
        <dbReference type="ChEBI" id="CHEBI:29985"/>
        <dbReference type="ChEBI" id="CHEBI:57762"/>
        <dbReference type="EC" id="2.6.1.42"/>
    </reaction>
</comment>
<dbReference type="EC" id="2.6.1.42" evidence="14"/>
<dbReference type="InterPro" id="IPR036038">
    <property type="entry name" value="Aminotransferase-like"/>
</dbReference>
<evidence type="ECO:0000256" key="4">
    <source>
        <dbReference type="ARBA" id="ARBA00005072"/>
    </source>
</evidence>
<dbReference type="InterPro" id="IPR043132">
    <property type="entry name" value="BCAT-like_C"/>
</dbReference>
<evidence type="ECO:0000256" key="13">
    <source>
        <dbReference type="RuleBase" id="RU004516"/>
    </source>
</evidence>
<evidence type="ECO:0000256" key="5">
    <source>
        <dbReference type="ARBA" id="ARBA00009320"/>
    </source>
</evidence>
<evidence type="ECO:0000256" key="6">
    <source>
        <dbReference type="ARBA" id="ARBA00022576"/>
    </source>
</evidence>
<keyword evidence="7 14" id="KW-0808">Transferase</keyword>
<comment type="caution">
    <text evidence="16">The sequence shown here is derived from an EMBL/GenBank/DDBJ whole genome shotgun (WGS) entry which is preliminary data.</text>
</comment>
<protein>
    <recommendedName>
        <fullName evidence="14">Branched-chain-amino-acid aminotransferase</fullName>
        <ecNumber evidence="14">2.6.1.42</ecNumber>
    </recommendedName>
</protein>
<comment type="pathway">
    <text evidence="4 15">Amino-acid biosynthesis; L-leucine biosynthesis; L-leucine from 3-methyl-2-oxobutanoate: step 4/4.</text>
</comment>
<dbReference type="PIRSF" id="PIRSF006468">
    <property type="entry name" value="BCAT1"/>
    <property type="match status" value="1"/>
</dbReference>
<keyword evidence="6 14" id="KW-0032">Aminotransferase</keyword>
<comment type="pathway">
    <text evidence="3 15">Amino-acid biosynthesis; L-valine biosynthesis; L-valine from pyruvate: step 4/4.</text>
</comment>
<dbReference type="Gene3D" id="3.20.10.10">
    <property type="entry name" value="D-amino Acid Aminotransferase, subunit A, domain 2"/>
    <property type="match status" value="1"/>
</dbReference>
<dbReference type="InterPro" id="IPR001544">
    <property type="entry name" value="Aminotrans_IV"/>
</dbReference>
<evidence type="ECO:0000313" key="16">
    <source>
        <dbReference type="EMBL" id="GKS82056.1"/>
    </source>
</evidence>
<proteinExistence type="inferred from homology"/>
<evidence type="ECO:0000256" key="3">
    <source>
        <dbReference type="ARBA" id="ARBA00004931"/>
    </source>
</evidence>
<evidence type="ECO:0000256" key="12">
    <source>
        <dbReference type="RuleBase" id="RU004106"/>
    </source>
</evidence>
<keyword evidence="17" id="KW-1185">Reference proteome</keyword>
<evidence type="ECO:0000256" key="8">
    <source>
        <dbReference type="ARBA" id="ARBA00022898"/>
    </source>
</evidence>
<comment type="catalytic activity">
    <reaction evidence="11 14">
        <text>L-leucine + 2-oxoglutarate = 4-methyl-2-oxopentanoate + L-glutamate</text>
        <dbReference type="Rhea" id="RHEA:18321"/>
        <dbReference type="ChEBI" id="CHEBI:16810"/>
        <dbReference type="ChEBI" id="CHEBI:17865"/>
        <dbReference type="ChEBI" id="CHEBI:29985"/>
        <dbReference type="ChEBI" id="CHEBI:57427"/>
        <dbReference type="EC" id="2.6.1.42"/>
    </reaction>
</comment>
<dbReference type="InterPro" id="IPR033939">
    <property type="entry name" value="BCAT_family"/>
</dbReference>
<keyword evidence="14" id="KW-0100">Branched-chain amino acid biosynthesis</keyword>
<organism evidence="16 17">
    <name type="scientific">Ligilactobacillus pabuli</name>
    <dbReference type="NCBI Taxonomy" id="2886039"/>
    <lineage>
        <taxon>Bacteria</taxon>
        <taxon>Bacillati</taxon>
        <taxon>Bacillota</taxon>
        <taxon>Bacilli</taxon>
        <taxon>Lactobacillales</taxon>
        <taxon>Lactobacillaceae</taxon>
        <taxon>Ligilactobacillus</taxon>
    </lineage>
</organism>
<evidence type="ECO:0000256" key="2">
    <source>
        <dbReference type="ARBA" id="ARBA00004824"/>
    </source>
</evidence>
<evidence type="ECO:0000256" key="14">
    <source>
        <dbReference type="RuleBase" id="RU004517"/>
    </source>
</evidence>
<dbReference type="Gene3D" id="3.30.470.10">
    <property type="match status" value="1"/>
</dbReference>
<dbReference type="Pfam" id="PF01063">
    <property type="entry name" value="Aminotran_4"/>
    <property type="match status" value="1"/>
</dbReference>
<evidence type="ECO:0000256" key="10">
    <source>
        <dbReference type="ARBA" id="ARBA00048798"/>
    </source>
</evidence>
<comment type="catalytic activity">
    <reaction evidence="10 14">
        <text>L-isoleucine + 2-oxoglutarate = (S)-3-methyl-2-oxopentanoate + L-glutamate</text>
        <dbReference type="Rhea" id="RHEA:24801"/>
        <dbReference type="ChEBI" id="CHEBI:16810"/>
        <dbReference type="ChEBI" id="CHEBI:29985"/>
        <dbReference type="ChEBI" id="CHEBI:35146"/>
        <dbReference type="ChEBI" id="CHEBI:58045"/>
        <dbReference type="EC" id="2.6.1.42"/>
    </reaction>
</comment>
<accession>A0ABQ5JIV5</accession>
<evidence type="ECO:0000256" key="11">
    <source>
        <dbReference type="ARBA" id="ARBA00049229"/>
    </source>
</evidence>
<dbReference type="Proteomes" id="UP001055149">
    <property type="component" value="Unassembled WGS sequence"/>
</dbReference>
<evidence type="ECO:0000256" key="15">
    <source>
        <dbReference type="RuleBase" id="RU004519"/>
    </source>
</evidence>
<dbReference type="InterPro" id="IPR043131">
    <property type="entry name" value="BCAT-like_N"/>
</dbReference>
<dbReference type="GO" id="GO:0008483">
    <property type="term" value="F:transaminase activity"/>
    <property type="evidence" value="ECO:0007669"/>
    <property type="project" value="UniProtKB-KW"/>
</dbReference>
<evidence type="ECO:0000256" key="1">
    <source>
        <dbReference type="ARBA" id="ARBA00001933"/>
    </source>
</evidence>
<keyword evidence="14" id="KW-0028">Amino-acid biosynthesis</keyword>
<dbReference type="InterPro" id="IPR018300">
    <property type="entry name" value="Aminotrans_IV_CS"/>
</dbReference>
<dbReference type="CDD" id="cd01557">
    <property type="entry name" value="BCAT_beta_family"/>
    <property type="match status" value="1"/>
</dbReference>
<dbReference type="EMBL" id="BQXH01000018">
    <property type="protein sequence ID" value="GKS82056.1"/>
    <property type="molecule type" value="Genomic_DNA"/>
</dbReference>
<sequence length="340" mass="37614">MKEKVENLDWNNLGFNYHDLPYSFTAKFFDGQWHAGELTEKSTIELSEAAEVFHYGQEVFEGLKAYRRKDGKINLFRPELNAQRLADSAARLGMEPYPIDAFVESVKTIVKANEQFVPPYESGATLYIRPFMIGTTRVVGVSPATEYTYHVYATPVGAYVNGLIPAPYTVSEYDRAAHAGTGRAKTSGNYASSLIASAQAHQDGYADCLFLDPREHKYIDEFGGANFFGITKEGQFVTPKSASILPSITKRSLLELAERQGLNPVERPIEFSEIDQFAEAGAMGTAAVISPVGSITANGHKHVFYDEKEAGPITTKLYNELIDIQYGDRPAPAGWIQTLE</sequence>
<gene>
    <name evidence="16" type="primary">ilvE</name>
    <name evidence="16" type="ORF">LPAF129_17420</name>
</gene>
<keyword evidence="8 13" id="KW-0663">Pyridoxal phosphate</keyword>
<name>A0ABQ5JIV5_9LACO</name>
<evidence type="ECO:0000256" key="7">
    <source>
        <dbReference type="ARBA" id="ARBA00022679"/>
    </source>
</evidence>
<dbReference type="NCBIfam" id="TIGR01123">
    <property type="entry name" value="ilvE_II"/>
    <property type="match status" value="1"/>
</dbReference>
<dbReference type="NCBIfam" id="NF009897">
    <property type="entry name" value="PRK13357.1"/>
    <property type="match status" value="1"/>
</dbReference>
<evidence type="ECO:0000256" key="9">
    <source>
        <dbReference type="ARBA" id="ARBA00048212"/>
    </source>
</evidence>
<dbReference type="SUPFAM" id="SSF56752">
    <property type="entry name" value="D-aminoacid aminotransferase-like PLP-dependent enzymes"/>
    <property type="match status" value="1"/>
</dbReference>